<feature type="domain" description="Mechanosensitive ion channel MscS" evidence="8">
    <location>
        <begin position="466"/>
        <end position="528"/>
    </location>
</feature>
<keyword evidence="4 7" id="KW-0812">Transmembrane</keyword>
<feature type="transmembrane region" description="Helical" evidence="7">
    <location>
        <begin position="268"/>
        <end position="287"/>
    </location>
</feature>
<feature type="domain" description="Mechanosensitive ion channel transmembrane helices 2/3" evidence="9">
    <location>
        <begin position="427"/>
        <end position="464"/>
    </location>
</feature>
<dbReference type="SUPFAM" id="SSF50182">
    <property type="entry name" value="Sm-like ribonucleoproteins"/>
    <property type="match status" value="1"/>
</dbReference>
<evidence type="ECO:0000256" key="2">
    <source>
        <dbReference type="ARBA" id="ARBA00008017"/>
    </source>
</evidence>
<comment type="caution">
    <text evidence="10">The sequence shown here is derived from an EMBL/GenBank/DDBJ whole genome shotgun (WGS) entry which is preliminary data.</text>
</comment>
<evidence type="ECO:0000256" key="6">
    <source>
        <dbReference type="ARBA" id="ARBA00023136"/>
    </source>
</evidence>
<dbReference type="InterPro" id="IPR045276">
    <property type="entry name" value="YbiO_bact"/>
</dbReference>
<dbReference type="InterPro" id="IPR006685">
    <property type="entry name" value="MscS_channel_2nd"/>
</dbReference>
<proteinExistence type="inferred from homology"/>
<dbReference type="PANTHER" id="PTHR30460">
    <property type="entry name" value="MODERATE CONDUCTANCE MECHANOSENSITIVE CHANNEL YBIO"/>
    <property type="match status" value="1"/>
</dbReference>
<dbReference type="InterPro" id="IPR010920">
    <property type="entry name" value="LSM_dom_sf"/>
</dbReference>
<dbReference type="SUPFAM" id="SSF82861">
    <property type="entry name" value="Mechanosensitive channel protein MscS (YggB), transmembrane region"/>
    <property type="match status" value="1"/>
</dbReference>
<feature type="transmembrane region" description="Helical" evidence="7">
    <location>
        <begin position="106"/>
        <end position="131"/>
    </location>
</feature>
<dbReference type="PANTHER" id="PTHR30460:SF0">
    <property type="entry name" value="MODERATE CONDUCTANCE MECHANOSENSITIVE CHANNEL YBIO"/>
    <property type="match status" value="1"/>
</dbReference>
<dbReference type="RefSeq" id="WP_310458863.1">
    <property type="nucleotide sequence ID" value="NZ_JAVKPH010000032.1"/>
</dbReference>
<keyword evidence="6 7" id="KW-0472">Membrane</keyword>
<evidence type="ECO:0000256" key="3">
    <source>
        <dbReference type="ARBA" id="ARBA00022475"/>
    </source>
</evidence>
<feature type="transmembrane region" description="Helical" evidence="7">
    <location>
        <begin position="375"/>
        <end position="396"/>
    </location>
</feature>
<reference evidence="10 11" key="1">
    <citation type="submission" date="2023-09" db="EMBL/GenBank/DDBJ databases">
        <title>Xinfangfangia sedmenti sp. nov., isolated the sedment.</title>
        <authorList>
            <person name="Xu L."/>
        </authorList>
    </citation>
    <scope>NUCLEOTIDE SEQUENCE [LARGE SCALE GENOMIC DNA]</scope>
    <source>
        <strain evidence="10 11">LG-4</strain>
    </source>
</reference>
<evidence type="ECO:0000259" key="8">
    <source>
        <dbReference type="Pfam" id="PF00924"/>
    </source>
</evidence>
<protein>
    <submittedName>
        <fullName evidence="10">Mechanosensitive ion channel</fullName>
    </submittedName>
</protein>
<feature type="transmembrane region" description="Helical" evidence="7">
    <location>
        <begin position="299"/>
        <end position="316"/>
    </location>
</feature>
<dbReference type="EMBL" id="JAVKPH010000032">
    <property type="protein sequence ID" value="MDR5654712.1"/>
    <property type="molecule type" value="Genomic_DNA"/>
</dbReference>
<evidence type="ECO:0000256" key="5">
    <source>
        <dbReference type="ARBA" id="ARBA00022989"/>
    </source>
</evidence>
<feature type="transmembrane region" description="Helical" evidence="7">
    <location>
        <begin position="346"/>
        <end position="369"/>
    </location>
</feature>
<dbReference type="Gene3D" id="3.30.70.100">
    <property type="match status" value="1"/>
</dbReference>
<dbReference type="Pfam" id="PF00924">
    <property type="entry name" value="MS_channel_2nd"/>
    <property type="match status" value="1"/>
</dbReference>
<evidence type="ECO:0000259" key="9">
    <source>
        <dbReference type="Pfam" id="PF21088"/>
    </source>
</evidence>
<dbReference type="Gene3D" id="1.10.287.1260">
    <property type="match status" value="1"/>
</dbReference>
<comment type="subcellular location">
    <subcellularLocation>
        <location evidence="1">Cell membrane</location>
        <topology evidence="1">Multi-pass membrane protein</topology>
    </subcellularLocation>
</comment>
<dbReference type="InterPro" id="IPR023408">
    <property type="entry name" value="MscS_beta-dom_sf"/>
</dbReference>
<dbReference type="InterPro" id="IPR011014">
    <property type="entry name" value="MscS_channel_TM-2"/>
</dbReference>
<keyword evidence="3" id="KW-1003">Cell membrane</keyword>
<evidence type="ECO:0000256" key="1">
    <source>
        <dbReference type="ARBA" id="ARBA00004651"/>
    </source>
</evidence>
<accession>A0ABU1FCY0</accession>
<sequence>MARSRRDHRGFLVALLLILWPGIAGAEGVLTTLAGLPDAVAEGFDAFVASLPDGPALRDWADRLVPVLPVWLPLVAALFLAWRALRSRRAALAVTVRTAARPRQRIRALANYALTAVTPVVIAGALLLGWAAFARPPPPQLRLLLLLTLPFMAAMVTMAGVAVFFTLLTLFGRRADRETTRHLPPQLGTVTALLVAAFLLREGVRGLSPAFGDATALALETLAALIGLRATWQQRLTFRQLLKVESATPDDDPPTLPEQILAWIADRWHVLGIALILIGIAGRYGIFGAERRFGLVPDLFWSLVLLTAAGIGILLTEKLHGHVLNRMNVRAESGLRDRLALRLGRVLRSGVQIALGLWAAGAIAGLWWQDPRGRVTAALVTTLAALYALWFIWTLVDTLLDWSVSQTRGRGTRIRTLLPFLRNFAFIVVATLAAISVLSNLGVDVAPLLAGAGVVGLAIGIGAQKLVGDVITGIFIIFEDSIAIGETVEAAGKTGVVEGLTIRTLKLRDGDGALHSIPFSSISTLKNNSRGYGTYTVSTTILNPEDTDRALAEIDRIGREIAEDPAWKASVTGPFSLWGVDQITPAGVVIKGAIRSHPNAQWGLGREINRRIALRFSELGILQVQHFPATPPGAPGAPPA</sequence>
<organism evidence="10 11">
    <name type="scientific">Ruixingdingia sedimenti</name>
    <dbReference type="NCBI Taxonomy" id="3073604"/>
    <lineage>
        <taxon>Bacteria</taxon>
        <taxon>Pseudomonadati</taxon>
        <taxon>Pseudomonadota</taxon>
        <taxon>Alphaproteobacteria</taxon>
        <taxon>Rhodobacterales</taxon>
        <taxon>Paracoccaceae</taxon>
        <taxon>Ruixingdingia</taxon>
    </lineage>
</organism>
<evidence type="ECO:0000313" key="11">
    <source>
        <dbReference type="Proteomes" id="UP001247754"/>
    </source>
</evidence>
<feature type="transmembrane region" description="Helical" evidence="7">
    <location>
        <begin position="417"/>
        <end position="439"/>
    </location>
</feature>
<dbReference type="Gene3D" id="2.30.30.60">
    <property type="match status" value="1"/>
</dbReference>
<evidence type="ECO:0000256" key="7">
    <source>
        <dbReference type="SAM" id="Phobius"/>
    </source>
</evidence>
<feature type="transmembrane region" description="Helical" evidence="7">
    <location>
        <begin position="64"/>
        <end position="85"/>
    </location>
</feature>
<keyword evidence="11" id="KW-1185">Reference proteome</keyword>
<dbReference type="Pfam" id="PF21088">
    <property type="entry name" value="MS_channel_1st"/>
    <property type="match status" value="1"/>
</dbReference>
<gene>
    <name evidence="10" type="ORF">RGD00_19045</name>
</gene>
<feature type="transmembrane region" description="Helical" evidence="7">
    <location>
        <begin position="445"/>
        <end position="463"/>
    </location>
</feature>
<keyword evidence="5 7" id="KW-1133">Transmembrane helix</keyword>
<evidence type="ECO:0000256" key="4">
    <source>
        <dbReference type="ARBA" id="ARBA00022692"/>
    </source>
</evidence>
<dbReference type="Proteomes" id="UP001247754">
    <property type="component" value="Unassembled WGS sequence"/>
</dbReference>
<name>A0ABU1FCY0_9RHOB</name>
<evidence type="ECO:0000313" key="10">
    <source>
        <dbReference type="EMBL" id="MDR5654712.1"/>
    </source>
</evidence>
<dbReference type="InterPro" id="IPR049142">
    <property type="entry name" value="MS_channel_1st"/>
</dbReference>
<feature type="transmembrane region" description="Helical" evidence="7">
    <location>
        <begin position="143"/>
        <end position="171"/>
    </location>
</feature>
<comment type="similarity">
    <text evidence="2">Belongs to the MscS (TC 1.A.23) family.</text>
</comment>